<feature type="domain" description="Reverse transcriptase" evidence="1">
    <location>
        <begin position="1"/>
        <end position="73"/>
    </location>
</feature>
<name>A0A562KAW5_9BRAD</name>
<proteinExistence type="predicted"/>
<keyword evidence="2" id="KW-0808">Transferase</keyword>
<protein>
    <submittedName>
        <fullName evidence="2">Reverse transcriptase (RNA-dependent DNA polymerase)</fullName>
    </submittedName>
</protein>
<sequence length="193" mass="22850">MTVRYADDFVMGFESKADAQEMLLALKVRLASFGLMLHEGKTRLIEFGRFAAVSRQRRGERRPETFAFLGFTHYCGRTRDGRFIVKHKTEGKRLTRKLTALRQDAWRLMHAPLATQHERFAAALRGHYGYYGRPHNYPALNGFYREVRRIWLRCLRRRSQKSRRMGWSEFDTLTARFPLPVPRITRTWAQARI</sequence>
<accession>A0A562KAW5</accession>
<dbReference type="GO" id="GO:0003964">
    <property type="term" value="F:RNA-directed DNA polymerase activity"/>
    <property type="evidence" value="ECO:0007669"/>
    <property type="project" value="UniProtKB-KW"/>
</dbReference>
<evidence type="ECO:0000259" key="1">
    <source>
        <dbReference type="PROSITE" id="PS50878"/>
    </source>
</evidence>
<keyword evidence="3" id="KW-1185">Reference proteome</keyword>
<dbReference type="InterPro" id="IPR000477">
    <property type="entry name" value="RT_dom"/>
</dbReference>
<evidence type="ECO:0000313" key="3">
    <source>
        <dbReference type="Proteomes" id="UP000317176"/>
    </source>
</evidence>
<dbReference type="Proteomes" id="UP000317176">
    <property type="component" value="Unassembled WGS sequence"/>
</dbReference>
<gene>
    <name evidence="2" type="ORF">IQ17_07155</name>
</gene>
<evidence type="ECO:0000313" key="2">
    <source>
        <dbReference type="EMBL" id="TWH92560.1"/>
    </source>
</evidence>
<dbReference type="PROSITE" id="PS50878">
    <property type="entry name" value="RT_POL"/>
    <property type="match status" value="1"/>
</dbReference>
<dbReference type="AlphaFoldDB" id="A0A562KAW5"/>
<dbReference type="EMBL" id="VLKL01000049">
    <property type="protein sequence ID" value="TWH92560.1"/>
    <property type="molecule type" value="Genomic_DNA"/>
</dbReference>
<dbReference type="SUPFAM" id="SSF56672">
    <property type="entry name" value="DNA/RNA polymerases"/>
    <property type="match status" value="1"/>
</dbReference>
<comment type="caution">
    <text evidence="2">The sequence shown here is derived from an EMBL/GenBank/DDBJ whole genome shotgun (WGS) entry which is preliminary data.</text>
</comment>
<reference evidence="2 3" key="1">
    <citation type="journal article" date="2015" name="Stand. Genomic Sci.">
        <title>Genomic Encyclopedia of Bacterial and Archaeal Type Strains, Phase III: the genomes of soil and plant-associated and newly described type strains.</title>
        <authorList>
            <person name="Whitman W.B."/>
            <person name="Woyke T."/>
            <person name="Klenk H.P."/>
            <person name="Zhou Y."/>
            <person name="Lilburn T.G."/>
            <person name="Beck B.J."/>
            <person name="De Vos P."/>
            <person name="Vandamme P."/>
            <person name="Eisen J.A."/>
            <person name="Garrity G."/>
            <person name="Hugenholtz P."/>
            <person name="Kyrpides N.C."/>
        </authorList>
    </citation>
    <scope>NUCLEOTIDE SEQUENCE [LARGE SCALE GENOMIC DNA]</scope>
    <source>
        <strain evidence="2 3">CGMCC 1.10947</strain>
    </source>
</reference>
<dbReference type="InterPro" id="IPR043502">
    <property type="entry name" value="DNA/RNA_pol_sf"/>
</dbReference>
<keyword evidence="2" id="KW-0695">RNA-directed DNA polymerase</keyword>
<keyword evidence="2" id="KW-0548">Nucleotidyltransferase</keyword>
<organism evidence="2 3">
    <name type="scientific">Bradyrhizobium daqingense</name>
    <dbReference type="NCBI Taxonomy" id="993502"/>
    <lineage>
        <taxon>Bacteria</taxon>
        <taxon>Pseudomonadati</taxon>
        <taxon>Pseudomonadota</taxon>
        <taxon>Alphaproteobacteria</taxon>
        <taxon>Hyphomicrobiales</taxon>
        <taxon>Nitrobacteraceae</taxon>
        <taxon>Bradyrhizobium</taxon>
    </lineage>
</organism>